<feature type="compositionally biased region" description="Basic and acidic residues" evidence="4">
    <location>
        <begin position="216"/>
        <end position="229"/>
    </location>
</feature>
<evidence type="ECO:0000259" key="5">
    <source>
        <dbReference type="PROSITE" id="PS50913"/>
    </source>
</evidence>
<feature type="region of interest" description="Disordered" evidence="4">
    <location>
        <begin position="534"/>
        <end position="562"/>
    </location>
</feature>
<name>A0AA39ZP19_9PEZI</name>
<feature type="compositionally biased region" description="Basic and acidic residues" evidence="4">
    <location>
        <begin position="156"/>
        <end position="165"/>
    </location>
</feature>
<feature type="compositionally biased region" description="Polar residues" evidence="4">
    <location>
        <begin position="1"/>
        <end position="13"/>
    </location>
</feature>
<keyword evidence="2" id="KW-0333">Golgi apparatus</keyword>
<gene>
    <name evidence="6" type="ORF">QBC41DRAFT_308728</name>
</gene>
<feature type="region of interest" description="Disordered" evidence="4">
    <location>
        <begin position="1"/>
        <end position="230"/>
    </location>
</feature>
<dbReference type="PANTHER" id="PTHR18921">
    <property type="entry name" value="MYOSIN HEAVY CHAIN - RELATED"/>
    <property type="match status" value="1"/>
</dbReference>
<dbReference type="Pfam" id="PF10375">
    <property type="entry name" value="GRAB"/>
    <property type="match status" value="1"/>
</dbReference>
<feature type="compositionally biased region" description="Polar residues" evidence="4">
    <location>
        <begin position="270"/>
        <end position="279"/>
    </location>
</feature>
<feature type="compositionally biased region" description="Basic and acidic residues" evidence="4">
    <location>
        <begin position="280"/>
        <end position="297"/>
    </location>
</feature>
<comment type="subcellular location">
    <subcellularLocation>
        <location evidence="1">Golgi apparatus</location>
    </subcellularLocation>
</comment>
<dbReference type="GO" id="GO:0005794">
    <property type="term" value="C:Golgi apparatus"/>
    <property type="evidence" value="ECO:0007669"/>
    <property type="project" value="UniProtKB-SubCell"/>
</dbReference>
<evidence type="ECO:0000256" key="2">
    <source>
        <dbReference type="ARBA" id="ARBA00023034"/>
    </source>
</evidence>
<feature type="compositionally biased region" description="Acidic residues" evidence="4">
    <location>
        <begin position="118"/>
        <end position="137"/>
    </location>
</feature>
<protein>
    <recommendedName>
        <fullName evidence="5">GRIP domain-containing protein</fullName>
    </recommendedName>
</protein>
<dbReference type="InterPro" id="IPR019459">
    <property type="entry name" value="GRAB"/>
</dbReference>
<proteinExistence type="predicted"/>
<dbReference type="AlphaFoldDB" id="A0AA39ZP19"/>
<dbReference type="Proteomes" id="UP001174997">
    <property type="component" value="Unassembled WGS sequence"/>
</dbReference>
<evidence type="ECO:0000313" key="6">
    <source>
        <dbReference type="EMBL" id="KAK0674457.1"/>
    </source>
</evidence>
<feature type="compositionally biased region" description="Low complexity" evidence="4">
    <location>
        <begin position="14"/>
        <end position="29"/>
    </location>
</feature>
<sequence length="624" mass="69293">MSSSSAPKGSSVQSAAPGPASTASSNTPSKKNRNKKKKNANSNNNNNTNNNNNNNNSGKGSNGNNNVAAQQQQREPPPGEKDGVESARSQEPETLNAPGSPLSPPPDKLEHTFPLPDEALESERPEDEPEESVEPEEESKSEQPEEEPPANGHADTNGHQHKPTEKTTTPPQPPSIDTQLETTMSSSPDNSALQAEVEKLRQQLEDQSTEIAQLKSDLEESESAKDHAETQYQTLLGRVEKIKETLGERLKRDKAELEEAKDRVEELEAQNDQLTQQIESQREETEQLKQEVQEQGRELTSLRSRSNLSQQNWHREKDDLDKLVKKLREELEGTAAAMGEWEVIAMEERSQRELLAEKVSELEEELISTKEGYERAVGDRDVQSQAVDRLQRALQEIQDARKKELRDIVEANEELVQSLKKRVQEAEQKANEAEAARETLSKELERSAPFEKEVKEKNLLIGKLRHEAIVLNDHLTKALKYIKKTKPEEMIDKQLVTNHFLQFLTLDRSDPKRFQILQVMAGFLGWSEEQREKAGLSRPGASGGLRLPTSPFHRTPSSPALNSEFFADQNASLAGATPKERGESLSDLWASFLERSVDEASVGGGGGKGSRKDSASSAGTRPGV</sequence>
<dbReference type="GO" id="GO:0031267">
    <property type="term" value="F:small GTPase binding"/>
    <property type="evidence" value="ECO:0007669"/>
    <property type="project" value="TreeGrafter"/>
</dbReference>
<evidence type="ECO:0000256" key="4">
    <source>
        <dbReference type="SAM" id="MobiDB-lite"/>
    </source>
</evidence>
<dbReference type="InterPro" id="IPR000237">
    <property type="entry name" value="GRIP_dom"/>
</dbReference>
<feature type="compositionally biased region" description="Low complexity" evidence="4">
    <location>
        <begin position="40"/>
        <end position="73"/>
    </location>
</feature>
<feature type="region of interest" description="Disordered" evidence="4">
    <location>
        <begin position="260"/>
        <end position="316"/>
    </location>
</feature>
<feature type="compositionally biased region" description="Basic residues" evidence="4">
    <location>
        <begin position="30"/>
        <end position="39"/>
    </location>
</feature>
<dbReference type="PANTHER" id="PTHR18921:SF2">
    <property type="entry name" value="THYROID RECEPTOR-INTERACTING PROTEIN 11"/>
    <property type="match status" value="1"/>
</dbReference>
<dbReference type="EMBL" id="JAULSY010000001">
    <property type="protein sequence ID" value="KAK0674457.1"/>
    <property type="molecule type" value="Genomic_DNA"/>
</dbReference>
<dbReference type="GO" id="GO:0007030">
    <property type="term" value="P:Golgi organization"/>
    <property type="evidence" value="ECO:0007669"/>
    <property type="project" value="TreeGrafter"/>
</dbReference>
<feature type="compositionally biased region" description="Low complexity" evidence="4">
    <location>
        <begin position="615"/>
        <end position="624"/>
    </location>
</feature>
<evidence type="ECO:0000256" key="3">
    <source>
        <dbReference type="ARBA" id="ARBA00023054"/>
    </source>
</evidence>
<dbReference type="Gene3D" id="1.10.287.1490">
    <property type="match status" value="1"/>
</dbReference>
<accession>A0AA39ZP19</accession>
<feature type="compositionally biased region" description="Polar residues" evidence="4">
    <location>
        <begin position="175"/>
        <end position="193"/>
    </location>
</feature>
<evidence type="ECO:0000313" key="7">
    <source>
        <dbReference type="Proteomes" id="UP001174997"/>
    </source>
</evidence>
<comment type="caution">
    <text evidence="6">The sequence shown here is derived from an EMBL/GenBank/DDBJ whole genome shotgun (WGS) entry which is preliminary data.</text>
</comment>
<dbReference type="PROSITE" id="PS50913">
    <property type="entry name" value="GRIP"/>
    <property type="match status" value="1"/>
</dbReference>
<keyword evidence="7" id="KW-1185">Reference proteome</keyword>
<keyword evidence="3" id="KW-0175">Coiled coil</keyword>
<reference evidence="6" key="1">
    <citation type="submission" date="2023-06" db="EMBL/GenBank/DDBJ databases">
        <title>Genome-scale phylogeny and comparative genomics of the fungal order Sordariales.</title>
        <authorList>
            <consortium name="Lawrence Berkeley National Laboratory"/>
            <person name="Hensen N."/>
            <person name="Bonometti L."/>
            <person name="Westerberg I."/>
            <person name="Brannstrom I.O."/>
            <person name="Guillou S."/>
            <person name="Cros-Aarteil S."/>
            <person name="Calhoun S."/>
            <person name="Haridas S."/>
            <person name="Kuo A."/>
            <person name="Mondo S."/>
            <person name="Pangilinan J."/>
            <person name="Riley R."/>
            <person name="Labutti K."/>
            <person name="Andreopoulos B."/>
            <person name="Lipzen A."/>
            <person name="Chen C."/>
            <person name="Yanf M."/>
            <person name="Daum C."/>
            <person name="Ng V."/>
            <person name="Clum A."/>
            <person name="Steindorff A."/>
            <person name="Ohm R."/>
            <person name="Martin F."/>
            <person name="Silar P."/>
            <person name="Natvig D."/>
            <person name="Lalanne C."/>
            <person name="Gautier V."/>
            <person name="Ament-Velasquez S.L."/>
            <person name="Kruys A."/>
            <person name="Hutchinson M.I."/>
            <person name="Powell A.J."/>
            <person name="Barry K."/>
            <person name="Miller A.N."/>
            <person name="Grigoriev I.V."/>
            <person name="Debuchy R."/>
            <person name="Gladieux P."/>
            <person name="Thoren M.H."/>
            <person name="Johannesson H."/>
        </authorList>
    </citation>
    <scope>NUCLEOTIDE SEQUENCE</scope>
    <source>
        <strain evidence="6">CBS 307.81</strain>
    </source>
</reference>
<dbReference type="GO" id="GO:0006888">
    <property type="term" value="P:endoplasmic reticulum to Golgi vesicle-mediated transport"/>
    <property type="evidence" value="ECO:0007669"/>
    <property type="project" value="TreeGrafter"/>
</dbReference>
<organism evidence="6 7">
    <name type="scientific">Cercophora samala</name>
    <dbReference type="NCBI Taxonomy" id="330535"/>
    <lineage>
        <taxon>Eukaryota</taxon>
        <taxon>Fungi</taxon>
        <taxon>Dikarya</taxon>
        <taxon>Ascomycota</taxon>
        <taxon>Pezizomycotina</taxon>
        <taxon>Sordariomycetes</taxon>
        <taxon>Sordariomycetidae</taxon>
        <taxon>Sordariales</taxon>
        <taxon>Lasiosphaeriaceae</taxon>
        <taxon>Cercophora</taxon>
    </lineage>
</organism>
<evidence type="ECO:0000256" key="1">
    <source>
        <dbReference type="ARBA" id="ARBA00004555"/>
    </source>
</evidence>
<feature type="compositionally biased region" description="Basic and acidic residues" evidence="4">
    <location>
        <begin position="77"/>
        <end position="91"/>
    </location>
</feature>
<feature type="domain" description="GRIP" evidence="5">
    <location>
        <begin position="486"/>
        <end position="537"/>
    </location>
</feature>
<feature type="compositionally biased region" description="Polar residues" evidence="4">
    <location>
        <begin position="301"/>
        <end position="312"/>
    </location>
</feature>
<feature type="region of interest" description="Disordered" evidence="4">
    <location>
        <begin position="599"/>
        <end position="624"/>
    </location>
</feature>